<accession>A0A270BG28</accession>
<organism evidence="1 2">
    <name type="scientific">Acetobacter syzygii</name>
    <dbReference type="NCBI Taxonomy" id="146476"/>
    <lineage>
        <taxon>Bacteria</taxon>
        <taxon>Pseudomonadati</taxon>
        <taxon>Pseudomonadota</taxon>
        <taxon>Alphaproteobacteria</taxon>
        <taxon>Acetobacterales</taxon>
        <taxon>Acetobacteraceae</taxon>
        <taxon>Acetobacter</taxon>
    </lineage>
</organism>
<name>A0A270BG28_9PROT</name>
<protein>
    <recommendedName>
        <fullName evidence="3">HutD-family protein</fullName>
    </recommendedName>
</protein>
<sequence length="194" mass="21859">MWQKRLLVDTAAVAWRNGHGLTRIIAEDRAHTPPEWRLSVADILHDAPFSTFAGWKRLIALIGPGTLVLHEKAGAWFHTLETCCKPYTFCGEDQVLSSCTNGAVQALNLMIRCPESVEKNIEFALHQTSFSIQSNEQEKRDYFLFPSTGGWTMQFKGTCSFVSRGSVWYCSSENMPDTTFIPKETGSSLYCIRI</sequence>
<dbReference type="Pfam" id="PF05962">
    <property type="entry name" value="HutD"/>
    <property type="match status" value="1"/>
</dbReference>
<dbReference type="OrthoDB" id="9800082at2"/>
<dbReference type="EMBL" id="NDFP01000009">
    <property type="protein sequence ID" value="PAL23954.1"/>
    <property type="molecule type" value="Genomic_DNA"/>
</dbReference>
<gene>
    <name evidence="1" type="ORF">B9K05_09205</name>
</gene>
<dbReference type="SUPFAM" id="SSF51182">
    <property type="entry name" value="RmlC-like cupins"/>
    <property type="match status" value="1"/>
</dbReference>
<proteinExistence type="predicted"/>
<evidence type="ECO:0008006" key="3">
    <source>
        <dbReference type="Google" id="ProtNLM"/>
    </source>
</evidence>
<dbReference type="PANTHER" id="PTHR37943">
    <property type="entry name" value="PROTEIN VES"/>
    <property type="match status" value="1"/>
</dbReference>
<dbReference type="PANTHER" id="PTHR37943:SF1">
    <property type="entry name" value="PROTEIN VES"/>
    <property type="match status" value="1"/>
</dbReference>
<evidence type="ECO:0000313" key="1">
    <source>
        <dbReference type="EMBL" id="PAL23954.1"/>
    </source>
</evidence>
<evidence type="ECO:0000313" key="2">
    <source>
        <dbReference type="Proteomes" id="UP000216033"/>
    </source>
</evidence>
<keyword evidence="2" id="KW-1185">Reference proteome</keyword>
<comment type="caution">
    <text evidence="1">The sequence shown here is derived from an EMBL/GenBank/DDBJ whole genome shotgun (WGS) entry which is preliminary data.</text>
</comment>
<dbReference type="InterPro" id="IPR014710">
    <property type="entry name" value="RmlC-like_jellyroll"/>
</dbReference>
<dbReference type="InterPro" id="IPR011051">
    <property type="entry name" value="RmlC_Cupin_sf"/>
</dbReference>
<dbReference type="AlphaFoldDB" id="A0A270BG28"/>
<dbReference type="Proteomes" id="UP000216033">
    <property type="component" value="Unassembled WGS sequence"/>
</dbReference>
<reference evidence="1 2" key="1">
    <citation type="submission" date="2017-04" db="EMBL/GenBank/DDBJ databases">
        <title>Kefir bacterial isolates.</title>
        <authorList>
            <person name="Kim Y."/>
            <person name="Blasche S."/>
            <person name="Patil K.R."/>
        </authorList>
    </citation>
    <scope>NUCLEOTIDE SEQUENCE [LARGE SCALE GENOMIC DNA]</scope>
    <source>
        <strain evidence="1 2">KR-2</strain>
    </source>
</reference>
<dbReference type="InterPro" id="IPR010282">
    <property type="entry name" value="Uncharacterised_HutD/Ves"/>
</dbReference>
<dbReference type="Gene3D" id="2.60.120.10">
    <property type="entry name" value="Jelly Rolls"/>
    <property type="match status" value="1"/>
</dbReference>